<gene>
    <name evidence="4" type="ORF">M9458_051866</name>
</gene>
<dbReference type="PROSITE" id="PS51031">
    <property type="entry name" value="BESS"/>
    <property type="match status" value="1"/>
</dbReference>
<evidence type="ECO:0000259" key="3">
    <source>
        <dbReference type="PROSITE" id="PS51031"/>
    </source>
</evidence>
<dbReference type="PANTHER" id="PTHR12243:SF67">
    <property type="entry name" value="COREPRESSOR OF PANGOLIN, ISOFORM A-RELATED"/>
    <property type="match status" value="1"/>
</dbReference>
<sequence>MRRSGAGSSVTQPWRFMAVMGFLTPFITDRETSSNVHRPPSLLPSSSSVRASLSPDPEDSQAEGSSQSNSQQAPAGRDETGNEEDSQTDRGRQTKAGRQTMAGRQTEQEETRDANKGRKRKGHEMSAFEREMLSAIEPLTQMASLPRPPLPQTSPEDEDEIFFKSLLPSIRRLPLTRRARLRFEIHQLVYQAELEAADVIL</sequence>
<evidence type="ECO:0000256" key="2">
    <source>
        <dbReference type="SAM" id="MobiDB-lite"/>
    </source>
</evidence>
<dbReference type="GO" id="GO:0005634">
    <property type="term" value="C:nucleus"/>
    <property type="evidence" value="ECO:0007669"/>
    <property type="project" value="UniProtKB-SubCell"/>
</dbReference>
<evidence type="ECO:0000313" key="5">
    <source>
        <dbReference type="Proteomes" id="UP001529510"/>
    </source>
</evidence>
<keyword evidence="5" id="KW-1185">Reference proteome</keyword>
<keyword evidence="1" id="KW-0539">Nucleus</keyword>
<dbReference type="EMBL" id="JAMKFB020000181">
    <property type="protein sequence ID" value="KAL0152826.1"/>
    <property type="molecule type" value="Genomic_DNA"/>
</dbReference>
<feature type="domain" description="BESS" evidence="3">
    <location>
        <begin position="156"/>
        <end position="195"/>
    </location>
</feature>
<feature type="compositionally biased region" description="Basic and acidic residues" evidence="2">
    <location>
        <begin position="123"/>
        <end position="132"/>
    </location>
</feature>
<evidence type="ECO:0000313" key="4">
    <source>
        <dbReference type="EMBL" id="KAL0152826.1"/>
    </source>
</evidence>
<dbReference type="InterPro" id="IPR039353">
    <property type="entry name" value="TF_Adf1"/>
</dbReference>
<comment type="caution">
    <text evidence="4">The sequence shown here is derived from an EMBL/GenBank/DDBJ whole genome shotgun (WGS) entry which is preliminary data.</text>
</comment>
<comment type="subcellular location">
    <subcellularLocation>
        <location evidence="1">Nucleus</location>
    </subcellularLocation>
</comment>
<dbReference type="Proteomes" id="UP001529510">
    <property type="component" value="Unassembled WGS sequence"/>
</dbReference>
<proteinExistence type="predicted"/>
<protein>
    <recommendedName>
        <fullName evidence="3">BESS domain-containing protein</fullName>
    </recommendedName>
</protein>
<dbReference type="InterPro" id="IPR004210">
    <property type="entry name" value="BESS_motif"/>
</dbReference>
<feature type="region of interest" description="Disordered" evidence="2">
    <location>
        <begin position="30"/>
        <end position="136"/>
    </location>
</feature>
<feature type="compositionally biased region" description="Low complexity" evidence="2">
    <location>
        <begin position="39"/>
        <end position="55"/>
    </location>
</feature>
<dbReference type="AlphaFoldDB" id="A0ABD0MW83"/>
<name>A0ABD0MW83_CIRMR</name>
<evidence type="ECO:0000256" key="1">
    <source>
        <dbReference type="PROSITE-ProRule" id="PRU00371"/>
    </source>
</evidence>
<dbReference type="PANTHER" id="PTHR12243">
    <property type="entry name" value="MADF DOMAIN TRANSCRIPTION FACTOR"/>
    <property type="match status" value="1"/>
</dbReference>
<dbReference type="Pfam" id="PF02944">
    <property type="entry name" value="BESS"/>
    <property type="match status" value="1"/>
</dbReference>
<organism evidence="4 5">
    <name type="scientific">Cirrhinus mrigala</name>
    <name type="common">Mrigala</name>
    <dbReference type="NCBI Taxonomy" id="683832"/>
    <lineage>
        <taxon>Eukaryota</taxon>
        <taxon>Metazoa</taxon>
        <taxon>Chordata</taxon>
        <taxon>Craniata</taxon>
        <taxon>Vertebrata</taxon>
        <taxon>Euteleostomi</taxon>
        <taxon>Actinopterygii</taxon>
        <taxon>Neopterygii</taxon>
        <taxon>Teleostei</taxon>
        <taxon>Ostariophysi</taxon>
        <taxon>Cypriniformes</taxon>
        <taxon>Cyprinidae</taxon>
        <taxon>Labeoninae</taxon>
        <taxon>Labeonini</taxon>
        <taxon>Cirrhinus</taxon>
    </lineage>
</organism>
<accession>A0ABD0MW83</accession>
<reference evidence="4 5" key="1">
    <citation type="submission" date="2024-05" db="EMBL/GenBank/DDBJ databases">
        <title>Genome sequencing and assembly of Indian major carp, Cirrhinus mrigala (Hamilton, 1822).</title>
        <authorList>
            <person name="Mohindra V."/>
            <person name="Chowdhury L.M."/>
            <person name="Lal K."/>
            <person name="Jena J.K."/>
        </authorList>
    </citation>
    <scope>NUCLEOTIDE SEQUENCE [LARGE SCALE GENOMIC DNA]</scope>
    <source>
        <strain evidence="4">CM1030</strain>
        <tissue evidence="4">Blood</tissue>
    </source>
</reference>
<feature type="compositionally biased region" description="Polar residues" evidence="2">
    <location>
        <begin position="62"/>
        <end position="73"/>
    </location>
</feature>
<feature type="compositionally biased region" description="Basic and acidic residues" evidence="2">
    <location>
        <begin position="106"/>
        <end position="116"/>
    </location>
</feature>